<dbReference type="InterPro" id="IPR011333">
    <property type="entry name" value="SKP1/BTB/POZ_sf"/>
</dbReference>
<proteinExistence type="predicted"/>
<organism evidence="4 5">
    <name type="scientific">Amphibalanus amphitrite</name>
    <name type="common">Striped barnacle</name>
    <name type="synonym">Balanus amphitrite</name>
    <dbReference type="NCBI Taxonomy" id="1232801"/>
    <lineage>
        <taxon>Eukaryota</taxon>
        <taxon>Metazoa</taxon>
        <taxon>Ecdysozoa</taxon>
        <taxon>Arthropoda</taxon>
        <taxon>Crustacea</taxon>
        <taxon>Multicrustacea</taxon>
        <taxon>Cirripedia</taxon>
        <taxon>Thoracica</taxon>
        <taxon>Thoracicalcarea</taxon>
        <taxon>Balanomorpha</taxon>
        <taxon>Balanoidea</taxon>
        <taxon>Balanidae</taxon>
        <taxon>Amphibalaninae</taxon>
        <taxon>Amphibalanus</taxon>
    </lineage>
</organism>
<protein>
    <submittedName>
        <fullName evidence="4">Protein bric-a-brac 2</fullName>
    </submittedName>
</protein>
<keyword evidence="5" id="KW-1185">Reference proteome</keyword>
<gene>
    <name evidence="4" type="primary">bab2_1</name>
    <name evidence="4" type="ORF">FJT64_007313</name>
</gene>
<dbReference type="PANTHER" id="PTHR23110:SF109">
    <property type="entry name" value="FI07618P-RELATED"/>
    <property type="match status" value="1"/>
</dbReference>
<dbReference type="Proteomes" id="UP000440578">
    <property type="component" value="Unassembled WGS sequence"/>
</dbReference>
<dbReference type="Gene3D" id="3.30.710.10">
    <property type="entry name" value="Potassium Channel Kv1.1, Chain A"/>
    <property type="match status" value="1"/>
</dbReference>
<evidence type="ECO:0000259" key="3">
    <source>
        <dbReference type="PROSITE" id="PS50097"/>
    </source>
</evidence>
<evidence type="ECO:0000313" key="4">
    <source>
        <dbReference type="EMBL" id="KAF0295182.1"/>
    </source>
</evidence>
<dbReference type="CDD" id="cd18315">
    <property type="entry name" value="BTB_POZ_BAB-like"/>
    <property type="match status" value="1"/>
</dbReference>
<feature type="region of interest" description="Disordered" evidence="2">
    <location>
        <begin position="116"/>
        <end position="160"/>
    </location>
</feature>
<feature type="compositionally biased region" description="Low complexity" evidence="2">
    <location>
        <begin position="264"/>
        <end position="283"/>
    </location>
</feature>
<feature type="compositionally biased region" description="Basic residues" evidence="2">
    <location>
        <begin position="523"/>
        <end position="534"/>
    </location>
</feature>
<dbReference type="SMART" id="SM00225">
    <property type="entry name" value="BTB"/>
    <property type="match status" value="1"/>
</dbReference>
<dbReference type="AlphaFoldDB" id="A0A6A4VWI0"/>
<dbReference type="SUPFAM" id="SSF54695">
    <property type="entry name" value="POZ domain"/>
    <property type="match status" value="1"/>
</dbReference>
<evidence type="ECO:0000256" key="2">
    <source>
        <dbReference type="SAM" id="MobiDB-lite"/>
    </source>
</evidence>
<feature type="compositionally biased region" description="Low complexity" evidence="2">
    <location>
        <begin position="511"/>
        <end position="522"/>
    </location>
</feature>
<sequence length="552" mass="59910">MNSQQQYCLKWNNHQTNLQRVFARLLRNEIFTDVTLACEGHALQAHKLVLSACSSYFEHLFTMHPDKAPLVILKDIKYEDIKAIVEFMYQGEINISQEQLPSLIRTAETLKVKGLAEVSTGSEGQAPPVPQGPPVQPPQPAPPQPQPPQPHPQFAQHPAGAAVPQSIPLSMVAPTIADSSELQKQVKGFENIPKLEEFMLTSPIKDSFWKQDTTKYVLMSIRDRKIDLKTGAELLGVSYNTIYGRYREAHGLLSDSPMARAQAQGAAAAAAQSTPPAGAPAAGEQQLVGTPATPVKGRAGGDARLSEKASEFGNIVQMNEYVNSGGSRPSFWELDATKAVMEAIRDKSIEMKFGAELLGVSYGTLYGRYRENYGYLKANWKQSRRIGAGSLWEEPQTMELLRRVNGGEVSINEAAEKLGVDYYVLQYQLNLMDMHGAVNSSSVASTGLEDGPPSGLLTKRPSLDAPAAEPSDKRARVENGSGDSTPAEAEPAAAEQPAAAPAGTEPPPPAGQDAAAGAGQRQLRGRRRVGRPPPRHTAQAPQHIPLWYTFLR</sequence>
<dbReference type="OrthoDB" id="10261408at2759"/>
<comment type="caution">
    <text evidence="4">The sequence shown here is derived from an EMBL/GenBank/DDBJ whole genome shotgun (WGS) entry which is preliminary data.</text>
</comment>
<dbReference type="PROSITE" id="PS50097">
    <property type="entry name" value="BTB"/>
    <property type="match status" value="1"/>
</dbReference>
<dbReference type="InterPro" id="IPR000210">
    <property type="entry name" value="BTB/POZ_dom"/>
</dbReference>
<dbReference type="EMBL" id="VIIS01001636">
    <property type="protein sequence ID" value="KAF0295182.1"/>
    <property type="molecule type" value="Genomic_DNA"/>
</dbReference>
<keyword evidence="1" id="KW-0539">Nucleus</keyword>
<feature type="domain" description="BTB" evidence="3">
    <location>
        <begin position="32"/>
        <end position="97"/>
    </location>
</feature>
<feature type="compositionally biased region" description="Pro residues" evidence="2">
    <location>
        <begin position="127"/>
        <end position="151"/>
    </location>
</feature>
<dbReference type="GO" id="GO:0005634">
    <property type="term" value="C:nucleus"/>
    <property type="evidence" value="ECO:0007669"/>
    <property type="project" value="TreeGrafter"/>
</dbReference>
<evidence type="ECO:0000256" key="1">
    <source>
        <dbReference type="ARBA" id="ARBA00023242"/>
    </source>
</evidence>
<dbReference type="InterPro" id="IPR051095">
    <property type="entry name" value="Dros_DevTransReg"/>
</dbReference>
<dbReference type="Pfam" id="PF00651">
    <property type="entry name" value="BTB"/>
    <property type="match status" value="1"/>
</dbReference>
<feature type="region of interest" description="Disordered" evidence="2">
    <location>
        <begin position="443"/>
        <end position="552"/>
    </location>
</feature>
<name>A0A6A4VWI0_AMPAM</name>
<reference evidence="4 5" key="1">
    <citation type="submission" date="2019-07" db="EMBL/GenBank/DDBJ databases">
        <title>Draft genome assembly of a fouling barnacle, Amphibalanus amphitrite (Darwin, 1854): The first reference genome for Thecostraca.</title>
        <authorList>
            <person name="Kim W."/>
        </authorList>
    </citation>
    <scope>NUCLEOTIDE SEQUENCE [LARGE SCALE GENOMIC DNA]</scope>
    <source>
        <strain evidence="4">SNU_AA5</strain>
        <tissue evidence="4">Soma without cirri and trophi</tissue>
    </source>
</reference>
<feature type="region of interest" description="Disordered" evidence="2">
    <location>
        <begin position="264"/>
        <end position="302"/>
    </location>
</feature>
<dbReference type="GO" id="GO:0006357">
    <property type="term" value="P:regulation of transcription by RNA polymerase II"/>
    <property type="evidence" value="ECO:0007669"/>
    <property type="project" value="TreeGrafter"/>
</dbReference>
<evidence type="ECO:0000313" key="5">
    <source>
        <dbReference type="Proteomes" id="UP000440578"/>
    </source>
</evidence>
<dbReference type="PANTHER" id="PTHR23110">
    <property type="entry name" value="BTB DOMAIN TRANSCRIPTION FACTOR"/>
    <property type="match status" value="1"/>
</dbReference>
<dbReference type="EMBL" id="VIIS01001636">
    <property type="protein sequence ID" value="KAF0295181.1"/>
    <property type="molecule type" value="Genomic_DNA"/>
</dbReference>
<accession>A0A6A4VWI0</accession>
<feature type="compositionally biased region" description="Low complexity" evidence="2">
    <location>
        <begin position="485"/>
        <end position="503"/>
    </location>
</feature>